<keyword evidence="1" id="KW-0677">Repeat</keyword>
<dbReference type="InterPro" id="IPR002110">
    <property type="entry name" value="Ankyrin_rpt"/>
</dbReference>
<sequence>MNPNWLDDIIAELWKPLEQLEAENRISAADAAQYLKQAPLTVEDQVEQILIQPSSKDNQRIDAIKKLIDEFDSCHDPRMKLFKCPLEQTWNPDEWRDGDWNTALIYAAVKWYFLFVRLLILAWADVNAINRFKKTALIWSTIMTNVNCVEVLIEHWADISKKDDLYQSAISYAEIWKNAWVFDFKDTMKLLAKEQERQSKLNLPYLNKIIADLGFDLQINNNLNERDEYWNTPLHYFVMHSSFDLATILIDSWADRTRVNFNWETPHDLALKIWNKQIIELTKF</sequence>
<dbReference type="EMBL" id="AMFJ01000027">
    <property type="protein sequence ID" value="EKE30197.1"/>
    <property type="molecule type" value="Genomic_DNA"/>
</dbReference>
<evidence type="ECO:0000313" key="3">
    <source>
        <dbReference type="EMBL" id="EKE30197.1"/>
    </source>
</evidence>
<accession>K2G785</accession>
<keyword evidence="2" id="KW-0040">ANK repeat</keyword>
<dbReference type="PANTHER" id="PTHR24141">
    <property type="entry name" value="2-5A-DEPENDENT RIBONUCLEASE"/>
    <property type="match status" value="1"/>
</dbReference>
<dbReference type="Gene3D" id="1.25.40.20">
    <property type="entry name" value="Ankyrin repeat-containing domain"/>
    <property type="match status" value="2"/>
</dbReference>
<dbReference type="Pfam" id="PF12796">
    <property type="entry name" value="Ank_2"/>
    <property type="match status" value="1"/>
</dbReference>
<evidence type="ECO:0000256" key="1">
    <source>
        <dbReference type="ARBA" id="ARBA00022737"/>
    </source>
</evidence>
<gene>
    <name evidence="3" type="ORF">ACD_2C00027G0010</name>
</gene>
<protein>
    <submittedName>
        <fullName evidence="3">Ankyrin repeat protein</fullName>
    </submittedName>
</protein>
<dbReference type="GO" id="GO:0003723">
    <property type="term" value="F:RNA binding"/>
    <property type="evidence" value="ECO:0007669"/>
    <property type="project" value="TreeGrafter"/>
</dbReference>
<dbReference type="SUPFAM" id="SSF48403">
    <property type="entry name" value="Ankyrin repeat"/>
    <property type="match status" value="1"/>
</dbReference>
<dbReference type="SMART" id="SM00248">
    <property type="entry name" value="ANK"/>
    <property type="match status" value="3"/>
</dbReference>
<dbReference type="InterPro" id="IPR036770">
    <property type="entry name" value="Ankyrin_rpt-contain_sf"/>
</dbReference>
<evidence type="ECO:0000256" key="2">
    <source>
        <dbReference type="ARBA" id="ARBA00023043"/>
    </source>
</evidence>
<dbReference type="PANTHER" id="PTHR24141:SF1">
    <property type="entry name" value="2-5A-DEPENDENT RIBONUCLEASE"/>
    <property type="match status" value="1"/>
</dbReference>
<dbReference type="AlphaFoldDB" id="K2G785"/>
<comment type="caution">
    <text evidence="3">The sequence shown here is derived from an EMBL/GenBank/DDBJ whole genome shotgun (WGS) entry which is preliminary data.</text>
</comment>
<proteinExistence type="predicted"/>
<dbReference type="GO" id="GO:0004540">
    <property type="term" value="F:RNA nuclease activity"/>
    <property type="evidence" value="ECO:0007669"/>
    <property type="project" value="TreeGrafter"/>
</dbReference>
<dbReference type="GO" id="GO:0006396">
    <property type="term" value="P:RNA processing"/>
    <property type="evidence" value="ECO:0007669"/>
    <property type="project" value="TreeGrafter"/>
</dbReference>
<reference evidence="3" key="1">
    <citation type="journal article" date="2012" name="Science">
        <title>Fermentation, hydrogen, and sulfur metabolism in multiple uncultivated bacterial phyla.</title>
        <authorList>
            <person name="Wrighton K.C."/>
            <person name="Thomas B.C."/>
            <person name="Sharon I."/>
            <person name="Miller C.S."/>
            <person name="Castelle C.J."/>
            <person name="VerBerkmoes N.C."/>
            <person name="Wilkins M.J."/>
            <person name="Hettich R.L."/>
            <person name="Lipton M.S."/>
            <person name="Williams K.H."/>
            <person name="Long P.E."/>
            <person name="Banfield J.F."/>
        </authorList>
    </citation>
    <scope>NUCLEOTIDE SEQUENCE [LARGE SCALE GENOMIC DNA]</scope>
</reference>
<organism evidence="3">
    <name type="scientific">uncultured bacterium</name>
    <name type="common">gcode 4</name>
    <dbReference type="NCBI Taxonomy" id="1234023"/>
    <lineage>
        <taxon>Bacteria</taxon>
        <taxon>environmental samples</taxon>
    </lineage>
</organism>
<name>K2G785_9BACT</name>